<comment type="caution">
    <text evidence="1">The sequence shown here is derived from an EMBL/GenBank/DDBJ whole genome shotgun (WGS) entry which is preliminary data.</text>
</comment>
<dbReference type="AlphaFoldDB" id="A0A1R3KJK1"/>
<dbReference type="Proteomes" id="UP000187203">
    <property type="component" value="Unassembled WGS sequence"/>
</dbReference>
<name>A0A1R3KJK1_9ROSI</name>
<protein>
    <submittedName>
        <fullName evidence="1">Uncharacterized protein</fullName>
    </submittedName>
</protein>
<keyword evidence="2" id="KW-1185">Reference proteome</keyword>
<dbReference type="EMBL" id="AWUE01013319">
    <property type="protein sequence ID" value="OMP07283.1"/>
    <property type="molecule type" value="Genomic_DNA"/>
</dbReference>
<proteinExistence type="predicted"/>
<evidence type="ECO:0000313" key="2">
    <source>
        <dbReference type="Proteomes" id="UP000187203"/>
    </source>
</evidence>
<organism evidence="1 2">
    <name type="scientific">Corchorus olitorius</name>
    <dbReference type="NCBI Taxonomy" id="93759"/>
    <lineage>
        <taxon>Eukaryota</taxon>
        <taxon>Viridiplantae</taxon>
        <taxon>Streptophyta</taxon>
        <taxon>Embryophyta</taxon>
        <taxon>Tracheophyta</taxon>
        <taxon>Spermatophyta</taxon>
        <taxon>Magnoliopsida</taxon>
        <taxon>eudicotyledons</taxon>
        <taxon>Gunneridae</taxon>
        <taxon>Pentapetalae</taxon>
        <taxon>rosids</taxon>
        <taxon>malvids</taxon>
        <taxon>Malvales</taxon>
        <taxon>Malvaceae</taxon>
        <taxon>Grewioideae</taxon>
        <taxon>Apeibeae</taxon>
        <taxon>Corchorus</taxon>
    </lineage>
</organism>
<evidence type="ECO:0000313" key="1">
    <source>
        <dbReference type="EMBL" id="OMP07283.1"/>
    </source>
</evidence>
<sequence length="35" mass="3733">MFILLGGYGKSPTKHRSLKSILASESSSSGHFLVP</sequence>
<accession>A0A1R3KJK1</accession>
<gene>
    <name evidence="1" type="ORF">COLO4_07476</name>
</gene>
<reference evidence="2" key="1">
    <citation type="submission" date="2013-09" db="EMBL/GenBank/DDBJ databases">
        <title>Corchorus olitorius genome sequencing.</title>
        <authorList>
            <person name="Alam M."/>
            <person name="Haque M.S."/>
            <person name="Islam M.S."/>
            <person name="Emdad E.M."/>
            <person name="Islam M.M."/>
            <person name="Ahmed B."/>
            <person name="Halim A."/>
            <person name="Hossen Q.M.M."/>
            <person name="Hossain M.Z."/>
            <person name="Ahmed R."/>
            <person name="Khan M.M."/>
            <person name="Islam R."/>
            <person name="Rashid M.M."/>
            <person name="Khan S.A."/>
            <person name="Rahman M.S."/>
            <person name="Alam M."/>
            <person name="Yahiya A.S."/>
            <person name="Khan M.S."/>
            <person name="Azam M.S."/>
            <person name="Haque T."/>
            <person name="Lashkar M.Z.H."/>
            <person name="Akhand A.I."/>
            <person name="Morshed G."/>
            <person name="Roy S."/>
            <person name="Uddin K.S."/>
            <person name="Rabeya T."/>
            <person name="Hossain A.S."/>
            <person name="Chowdhury A."/>
            <person name="Snigdha A.R."/>
            <person name="Mortoza M.S."/>
            <person name="Matin S.A."/>
            <person name="Hoque S.M.E."/>
            <person name="Islam M.K."/>
            <person name="Roy D.K."/>
            <person name="Haider R."/>
            <person name="Moosa M.M."/>
            <person name="Elias S.M."/>
            <person name="Hasan A.M."/>
            <person name="Jahan S."/>
            <person name="Shafiuddin M."/>
            <person name="Mahmood N."/>
            <person name="Shommy N.S."/>
        </authorList>
    </citation>
    <scope>NUCLEOTIDE SEQUENCE [LARGE SCALE GENOMIC DNA]</scope>
    <source>
        <strain evidence="2">cv. O-4</strain>
    </source>
</reference>